<proteinExistence type="predicted"/>
<dbReference type="EMBL" id="JARKNE010000011">
    <property type="protein sequence ID" value="KAK5784284.1"/>
    <property type="molecule type" value="Genomic_DNA"/>
</dbReference>
<feature type="region of interest" description="Disordered" evidence="1">
    <location>
        <begin position="83"/>
        <end position="102"/>
    </location>
</feature>
<keyword evidence="4" id="KW-1185">Reference proteome</keyword>
<protein>
    <submittedName>
        <fullName evidence="3">Uncharacterized protein</fullName>
    </submittedName>
</protein>
<feature type="signal peptide" evidence="2">
    <location>
        <begin position="1"/>
        <end position="22"/>
    </location>
</feature>
<evidence type="ECO:0000256" key="1">
    <source>
        <dbReference type="SAM" id="MobiDB-lite"/>
    </source>
</evidence>
<accession>A0ABR0N150</accession>
<comment type="caution">
    <text evidence="3">The sequence shown here is derived from an EMBL/GenBank/DDBJ whole genome shotgun (WGS) entry which is preliminary data.</text>
</comment>
<evidence type="ECO:0000313" key="4">
    <source>
        <dbReference type="Proteomes" id="UP001358586"/>
    </source>
</evidence>
<evidence type="ECO:0000256" key="2">
    <source>
        <dbReference type="SAM" id="SignalP"/>
    </source>
</evidence>
<dbReference type="Proteomes" id="UP001358586">
    <property type="component" value="Chromosome 11"/>
</dbReference>
<evidence type="ECO:0000313" key="3">
    <source>
        <dbReference type="EMBL" id="KAK5784284.1"/>
    </source>
</evidence>
<feature type="compositionally biased region" description="Basic residues" evidence="1">
    <location>
        <begin position="83"/>
        <end position="94"/>
    </location>
</feature>
<feature type="chain" id="PRO_5046497780" evidence="2">
    <location>
        <begin position="23"/>
        <end position="145"/>
    </location>
</feature>
<gene>
    <name evidence="3" type="ORF">PVK06_038807</name>
</gene>
<organism evidence="3 4">
    <name type="scientific">Gossypium arboreum</name>
    <name type="common">Tree cotton</name>
    <name type="synonym">Gossypium nanking</name>
    <dbReference type="NCBI Taxonomy" id="29729"/>
    <lineage>
        <taxon>Eukaryota</taxon>
        <taxon>Viridiplantae</taxon>
        <taxon>Streptophyta</taxon>
        <taxon>Embryophyta</taxon>
        <taxon>Tracheophyta</taxon>
        <taxon>Spermatophyta</taxon>
        <taxon>Magnoliopsida</taxon>
        <taxon>eudicotyledons</taxon>
        <taxon>Gunneridae</taxon>
        <taxon>Pentapetalae</taxon>
        <taxon>rosids</taxon>
        <taxon>malvids</taxon>
        <taxon>Malvales</taxon>
        <taxon>Malvaceae</taxon>
        <taxon>Malvoideae</taxon>
        <taxon>Gossypium</taxon>
    </lineage>
</organism>
<name>A0ABR0N150_GOSAR</name>
<keyword evidence="2" id="KW-0732">Signal</keyword>
<sequence length="145" mass="15598">MKGSGPLVATVLVASTVAFTSSSSVEVQHVSFSPTSSNQESQNIASRNRTTLFRSVGLAEGHGVKKEKGCNSTRIVELKAHKAHAHKGAHRMGHTKAYAPKGARRVCHTEISQKFMLSRSAHSESLTKAHALKGEYKVSRVKSSC</sequence>
<reference evidence="3 4" key="1">
    <citation type="submission" date="2023-03" db="EMBL/GenBank/DDBJ databases">
        <title>WGS of Gossypium arboreum.</title>
        <authorList>
            <person name="Yu D."/>
        </authorList>
    </citation>
    <scope>NUCLEOTIDE SEQUENCE [LARGE SCALE GENOMIC DNA]</scope>
    <source>
        <tissue evidence="3">Leaf</tissue>
    </source>
</reference>